<dbReference type="Pfam" id="PF12838">
    <property type="entry name" value="Fer4_7"/>
    <property type="match status" value="1"/>
</dbReference>
<proteinExistence type="predicted"/>
<evidence type="ECO:0000313" key="7">
    <source>
        <dbReference type="Proteomes" id="UP001177595"/>
    </source>
</evidence>
<accession>A0AA95GKP1</accession>
<evidence type="ECO:0000259" key="5">
    <source>
        <dbReference type="PROSITE" id="PS51379"/>
    </source>
</evidence>
<dbReference type="EMBL" id="CP123504">
    <property type="protein sequence ID" value="WGM00732.1"/>
    <property type="molecule type" value="Genomic_DNA"/>
</dbReference>
<evidence type="ECO:0000313" key="6">
    <source>
        <dbReference type="EMBL" id="WGM00732.1"/>
    </source>
</evidence>
<evidence type="ECO:0000256" key="3">
    <source>
        <dbReference type="ARBA" id="ARBA00023004"/>
    </source>
</evidence>
<dbReference type="GO" id="GO:0046872">
    <property type="term" value="F:metal ion binding"/>
    <property type="evidence" value="ECO:0007669"/>
    <property type="project" value="UniProtKB-KW"/>
</dbReference>
<dbReference type="AlphaFoldDB" id="A0AA95GKP1"/>
<dbReference type="SUPFAM" id="SSF54862">
    <property type="entry name" value="4Fe-4S ferredoxins"/>
    <property type="match status" value="1"/>
</dbReference>
<name>A0AA95GKP1_9GAMM</name>
<dbReference type="GO" id="GO:0051539">
    <property type="term" value="F:4 iron, 4 sulfur cluster binding"/>
    <property type="evidence" value="ECO:0007669"/>
    <property type="project" value="UniProtKB-KW"/>
</dbReference>
<evidence type="ECO:0000256" key="2">
    <source>
        <dbReference type="ARBA" id="ARBA00022723"/>
    </source>
</evidence>
<dbReference type="PANTHER" id="PTHR24960:SF79">
    <property type="entry name" value="PHOTOSYSTEM I IRON-SULFUR CENTER"/>
    <property type="match status" value="1"/>
</dbReference>
<keyword evidence="2" id="KW-0479">Metal-binding</keyword>
<dbReference type="Proteomes" id="UP001177595">
    <property type="component" value="Chromosome"/>
</dbReference>
<keyword evidence="1" id="KW-0004">4Fe-4S</keyword>
<evidence type="ECO:0000256" key="1">
    <source>
        <dbReference type="ARBA" id="ARBA00022485"/>
    </source>
</evidence>
<feature type="domain" description="4Fe-4S ferredoxin-type" evidence="5">
    <location>
        <begin position="157"/>
        <end position="186"/>
    </location>
</feature>
<dbReference type="Gene3D" id="3.30.70.20">
    <property type="match status" value="2"/>
</dbReference>
<dbReference type="PROSITE" id="PS51379">
    <property type="entry name" value="4FE4S_FER_2"/>
    <property type="match status" value="3"/>
</dbReference>
<sequence>MAKDKQDESYYRAFMSHRYVSRRGLLRGLFSASKTFIPDLTNKTIARQVGRPPQAISETDFLQQCIGCDKCLQACPYGLISINHNLAEINIDFCYCTTDNCLACTPVCPTGALNQQIKPDTALWPDIAQFCFGRLDNSCRLCVHNCPQQALSFSVANEPIIDEVKCDGCGQCKIACIHGLLTLKPGLPQLTKI</sequence>
<dbReference type="InterPro" id="IPR017900">
    <property type="entry name" value="4Fe4S_Fe_S_CS"/>
</dbReference>
<dbReference type="RefSeq" id="WP_280624287.1">
    <property type="nucleotide sequence ID" value="NZ_CP123504.1"/>
</dbReference>
<dbReference type="PANTHER" id="PTHR24960">
    <property type="entry name" value="PHOTOSYSTEM I IRON-SULFUR CENTER-RELATED"/>
    <property type="match status" value="1"/>
</dbReference>
<dbReference type="InterPro" id="IPR050157">
    <property type="entry name" value="PSI_iron-sulfur_center"/>
</dbReference>
<feature type="domain" description="4Fe-4S ferredoxin-type" evidence="5">
    <location>
        <begin position="87"/>
        <end position="118"/>
    </location>
</feature>
<evidence type="ECO:0000256" key="4">
    <source>
        <dbReference type="ARBA" id="ARBA00023014"/>
    </source>
</evidence>
<protein>
    <submittedName>
        <fullName evidence="6">4Fe-4S binding protein</fullName>
    </submittedName>
</protein>
<dbReference type="InterPro" id="IPR017896">
    <property type="entry name" value="4Fe4S_Fe-S-bd"/>
</dbReference>
<organism evidence="6 7">
    <name type="scientific">Arsenophonus nasoniae</name>
    <name type="common">son-killer infecting Nasonia vitripennis</name>
    <dbReference type="NCBI Taxonomy" id="638"/>
    <lineage>
        <taxon>Bacteria</taxon>
        <taxon>Pseudomonadati</taxon>
        <taxon>Pseudomonadota</taxon>
        <taxon>Gammaproteobacteria</taxon>
        <taxon>Enterobacterales</taxon>
        <taxon>Morganellaceae</taxon>
        <taxon>Arsenophonus</taxon>
    </lineage>
</organism>
<reference evidence="6" key="1">
    <citation type="submission" date="2023-04" db="EMBL/GenBank/DDBJ databases">
        <title>Genome dynamics across the evolutionary transition to endosymbiosis.</title>
        <authorList>
            <person name="Siozios S."/>
            <person name="Nadal-Jimenez P."/>
            <person name="Azagi T."/>
            <person name="Sprong H."/>
            <person name="Frost C.L."/>
            <person name="Parratt S.R."/>
            <person name="Taylor G."/>
            <person name="Brettell L."/>
            <person name="Lew K.C."/>
            <person name="Croft L."/>
            <person name="King K.C."/>
            <person name="Brockhurst M.A."/>
            <person name="Hypsa V."/>
            <person name="Novakova E."/>
            <person name="Darby A.C."/>
            <person name="Hurst G.D.D."/>
        </authorList>
    </citation>
    <scope>NUCLEOTIDE SEQUENCE</scope>
    <source>
        <strain evidence="6">APv</strain>
    </source>
</reference>
<dbReference type="PROSITE" id="PS00198">
    <property type="entry name" value="4FE4S_FER_1"/>
    <property type="match status" value="1"/>
</dbReference>
<feature type="domain" description="4Fe-4S ferredoxin-type" evidence="5">
    <location>
        <begin position="55"/>
        <end position="85"/>
    </location>
</feature>
<keyword evidence="3" id="KW-0408">Iron</keyword>
<gene>
    <name evidence="6" type="ORF">QE210_12830</name>
</gene>
<keyword evidence="4" id="KW-0411">Iron-sulfur</keyword>